<dbReference type="PANTHER" id="PTHR43861">
    <property type="entry name" value="TRANS-ACONITATE 2-METHYLTRANSFERASE-RELATED"/>
    <property type="match status" value="1"/>
</dbReference>
<organism evidence="5 6">
    <name type="scientific">Aspergillus tanneri</name>
    <dbReference type="NCBI Taxonomy" id="1220188"/>
    <lineage>
        <taxon>Eukaryota</taxon>
        <taxon>Fungi</taxon>
        <taxon>Dikarya</taxon>
        <taxon>Ascomycota</taxon>
        <taxon>Pezizomycotina</taxon>
        <taxon>Eurotiomycetes</taxon>
        <taxon>Eurotiomycetidae</taxon>
        <taxon>Eurotiales</taxon>
        <taxon>Aspergillaceae</taxon>
        <taxon>Aspergillus</taxon>
        <taxon>Aspergillus subgen. Circumdati</taxon>
    </lineage>
</organism>
<dbReference type="STRING" id="1220188.A0A4S3JKE9"/>
<comment type="caution">
    <text evidence="5">The sequence shown here is derived from an EMBL/GenBank/DDBJ whole genome shotgun (WGS) entry which is preliminary data.</text>
</comment>
<dbReference type="EMBL" id="SOSA01000173">
    <property type="protein sequence ID" value="THC95107.1"/>
    <property type="molecule type" value="Genomic_DNA"/>
</dbReference>
<evidence type="ECO:0000259" key="3">
    <source>
        <dbReference type="Pfam" id="PF13649"/>
    </source>
</evidence>
<dbReference type="GO" id="GO:0032259">
    <property type="term" value="P:methylation"/>
    <property type="evidence" value="ECO:0007669"/>
    <property type="project" value="UniProtKB-KW"/>
</dbReference>
<evidence type="ECO:0000313" key="7">
    <source>
        <dbReference type="Proteomes" id="UP000324241"/>
    </source>
</evidence>
<dbReference type="CDD" id="cd02440">
    <property type="entry name" value="AdoMet_MTases"/>
    <property type="match status" value="1"/>
</dbReference>
<dbReference type="AlphaFoldDB" id="A0A4S3JKE9"/>
<sequence>MPSQYDTIGARYNSISSLPVVKLEEAAVEAHIGNVNQLKVLDIACGSGRYSRKLISWGAREVVGLDNSESMLDAARLASKGDERLKFRNIDCSKPFDMGQFDLVFASWFLNYAANEDEMVVMWKNIFNSLKPRRKCIGITPNQDLLHCDFPNGPTFGQTLTPVEKVDGGVRNQIELHTSPPIIFRSYTLKREIYERSARKAGLCDLQWLPLPAIEDPSVPYTDLLECPHMQVFVVSRY</sequence>
<evidence type="ECO:0000313" key="6">
    <source>
        <dbReference type="Proteomes" id="UP000308092"/>
    </source>
</evidence>
<proteinExistence type="predicted"/>
<evidence type="ECO:0000313" key="4">
    <source>
        <dbReference type="EMBL" id="KAA8643844.1"/>
    </source>
</evidence>
<feature type="domain" description="Methyltransferase" evidence="3">
    <location>
        <begin position="40"/>
        <end position="132"/>
    </location>
</feature>
<keyword evidence="6" id="KW-1185">Reference proteome</keyword>
<dbReference type="Proteomes" id="UP000324241">
    <property type="component" value="Unassembled WGS sequence"/>
</dbReference>
<gene>
    <name evidence="4" type="ORF">ATNIH1004_010619</name>
    <name evidence="5" type="ORF">EYZ11_005431</name>
</gene>
<dbReference type="InterPro" id="IPR029063">
    <property type="entry name" value="SAM-dependent_MTases_sf"/>
</dbReference>
<evidence type="ECO:0000256" key="2">
    <source>
        <dbReference type="ARBA" id="ARBA00022679"/>
    </source>
</evidence>
<dbReference type="RefSeq" id="XP_033423205.1">
    <property type="nucleotide sequence ID" value="XM_033575187.1"/>
</dbReference>
<keyword evidence="2" id="KW-0808">Transferase</keyword>
<dbReference type="GeneID" id="54333320"/>
<dbReference type="GO" id="GO:0008168">
    <property type="term" value="F:methyltransferase activity"/>
    <property type="evidence" value="ECO:0007669"/>
    <property type="project" value="UniProtKB-KW"/>
</dbReference>
<dbReference type="Gene3D" id="3.40.50.150">
    <property type="entry name" value="Vaccinia Virus protein VP39"/>
    <property type="match status" value="1"/>
</dbReference>
<accession>A0A4S3JKE9</accession>
<dbReference type="PANTHER" id="PTHR43861:SF1">
    <property type="entry name" value="TRANS-ACONITATE 2-METHYLTRANSFERASE"/>
    <property type="match status" value="1"/>
</dbReference>
<name>A0A4S3JKE9_9EURO</name>
<reference evidence="4 7" key="2">
    <citation type="submission" date="2019-08" db="EMBL/GenBank/DDBJ databases">
        <title>The genome sequence of a newly discovered highly antifungal drug resistant Aspergillus species, Aspergillus tanneri NIH 1004.</title>
        <authorList>
            <person name="Mounaud S."/>
            <person name="Singh I."/>
            <person name="Joardar V."/>
            <person name="Pakala S."/>
            <person name="Pakala S."/>
            <person name="Venepally P."/>
            <person name="Chung J.K."/>
            <person name="Losada L."/>
            <person name="Nierman W.C."/>
        </authorList>
    </citation>
    <scope>NUCLEOTIDE SEQUENCE [LARGE SCALE GENOMIC DNA]</scope>
    <source>
        <strain evidence="4 7">NIH1004</strain>
    </source>
</reference>
<evidence type="ECO:0000313" key="5">
    <source>
        <dbReference type="EMBL" id="THC95107.1"/>
    </source>
</evidence>
<dbReference type="VEuPathDB" id="FungiDB:EYZ11_005431"/>
<keyword evidence="1" id="KW-0489">Methyltransferase</keyword>
<dbReference type="OrthoDB" id="3647at2759"/>
<dbReference type="Pfam" id="PF13649">
    <property type="entry name" value="Methyltransf_25"/>
    <property type="match status" value="1"/>
</dbReference>
<reference evidence="5 6" key="1">
    <citation type="submission" date="2019-03" db="EMBL/GenBank/DDBJ databases">
        <title>The genome sequence of a newly discovered highly antifungal drug resistant Aspergillus species, Aspergillus tanneri NIH 1004.</title>
        <authorList>
            <person name="Mounaud S."/>
            <person name="Singh I."/>
            <person name="Joardar V."/>
            <person name="Pakala S."/>
            <person name="Pakala S."/>
            <person name="Venepally P."/>
            <person name="Hoover J."/>
            <person name="Nierman W."/>
            <person name="Chung J."/>
            <person name="Losada L."/>
        </authorList>
    </citation>
    <scope>NUCLEOTIDE SEQUENCE [LARGE SCALE GENOMIC DNA]</scope>
    <source>
        <strain evidence="5 6">NIH1004</strain>
    </source>
</reference>
<dbReference type="EMBL" id="QUQM01000005">
    <property type="protein sequence ID" value="KAA8643844.1"/>
    <property type="molecule type" value="Genomic_DNA"/>
</dbReference>
<evidence type="ECO:0000256" key="1">
    <source>
        <dbReference type="ARBA" id="ARBA00022603"/>
    </source>
</evidence>
<dbReference type="InterPro" id="IPR041698">
    <property type="entry name" value="Methyltransf_25"/>
</dbReference>
<dbReference type="SUPFAM" id="SSF53335">
    <property type="entry name" value="S-adenosyl-L-methionine-dependent methyltransferases"/>
    <property type="match status" value="1"/>
</dbReference>
<protein>
    <recommendedName>
        <fullName evidence="3">Methyltransferase domain-containing protein</fullName>
    </recommendedName>
</protein>
<dbReference type="Proteomes" id="UP000308092">
    <property type="component" value="Unassembled WGS sequence"/>
</dbReference>